<dbReference type="Proteomes" id="UP001155483">
    <property type="component" value="Unassembled WGS sequence"/>
</dbReference>
<organism evidence="1 2">
    <name type="scientific">Paraflavisolibacter caeni</name>
    <dbReference type="NCBI Taxonomy" id="2982496"/>
    <lineage>
        <taxon>Bacteria</taxon>
        <taxon>Pseudomonadati</taxon>
        <taxon>Bacteroidota</taxon>
        <taxon>Chitinophagia</taxon>
        <taxon>Chitinophagales</taxon>
        <taxon>Chitinophagaceae</taxon>
        <taxon>Paraflavisolibacter</taxon>
    </lineage>
</organism>
<evidence type="ECO:0000313" key="2">
    <source>
        <dbReference type="Proteomes" id="UP001155483"/>
    </source>
</evidence>
<protein>
    <submittedName>
        <fullName evidence="1">Uncharacterized protein</fullName>
    </submittedName>
</protein>
<gene>
    <name evidence="1" type="ORF">OCK74_13865</name>
</gene>
<accession>A0A9X2XVN3</accession>
<keyword evidence="2" id="KW-1185">Reference proteome</keyword>
<dbReference type="EMBL" id="JAOTIF010000010">
    <property type="protein sequence ID" value="MCU7550204.1"/>
    <property type="molecule type" value="Genomic_DNA"/>
</dbReference>
<reference evidence="1" key="2">
    <citation type="submission" date="2023-04" db="EMBL/GenBank/DDBJ databases">
        <title>Paracnuella aquatica gen. nov., sp. nov., a member of the family Chitinophagaceae isolated from a hot spring.</title>
        <authorList>
            <person name="Wang C."/>
        </authorList>
    </citation>
    <scope>NUCLEOTIDE SEQUENCE</scope>
    <source>
        <strain evidence="1">LB-8</strain>
    </source>
</reference>
<dbReference type="AlphaFoldDB" id="A0A9X2XVN3"/>
<dbReference type="RefSeq" id="WP_279297643.1">
    <property type="nucleotide sequence ID" value="NZ_JAOTIF010000010.1"/>
</dbReference>
<evidence type="ECO:0000313" key="1">
    <source>
        <dbReference type="EMBL" id="MCU7550204.1"/>
    </source>
</evidence>
<sequence>MLYIFETFTSGIGVYRNWNSDGPTMPQVYEAAIFQEAITMT</sequence>
<reference evidence="1" key="1">
    <citation type="submission" date="2022-09" db="EMBL/GenBank/DDBJ databases">
        <authorList>
            <person name="Yuan C."/>
            <person name="Ke Z."/>
        </authorList>
    </citation>
    <scope>NUCLEOTIDE SEQUENCE</scope>
    <source>
        <strain evidence="1">LB-8</strain>
    </source>
</reference>
<proteinExistence type="predicted"/>
<name>A0A9X2XVN3_9BACT</name>
<comment type="caution">
    <text evidence="1">The sequence shown here is derived from an EMBL/GenBank/DDBJ whole genome shotgun (WGS) entry which is preliminary data.</text>
</comment>